<organism evidence="2 3">
    <name type="scientific">Hwanghaeella grinnelliae</name>
    <dbReference type="NCBI Taxonomy" id="2500179"/>
    <lineage>
        <taxon>Bacteria</taxon>
        <taxon>Pseudomonadati</taxon>
        <taxon>Pseudomonadota</taxon>
        <taxon>Alphaproteobacteria</taxon>
        <taxon>Rhodospirillales</taxon>
        <taxon>Rhodospirillaceae</taxon>
        <taxon>Hwanghaeella</taxon>
    </lineage>
</organism>
<sequence>MISGIALFFHWAPSAFHGMHEWLSIALLVPFALHVWKNWRGLVNYLRNRTLFVALAASLVVAVPFAAPAIMGQSGGNPAFKAVGLMTQASLTEIAPILGSTPDGLMKTLSDQGHSVASADQTLAAIATGSGIDANRLLFAVIQQLEKR</sequence>
<gene>
    <name evidence="2" type="ORF">EOI86_14795</name>
</gene>
<evidence type="ECO:0000256" key="1">
    <source>
        <dbReference type="SAM" id="Phobius"/>
    </source>
</evidence>
<keyword evidence="1" id="KW-0812">Transmembrane</keyword>
<comment type="caution">
    <text evidence="2">The sequence shown here is derived from an EMBL/GenBank/DDBJ whole genome shotgun (WGS) entry which is preliminary data.</text>
</comment>
<dbReference type="Proteomes" id="UP000287447">
    <property type="component" value="Unassembled WGS sequence"/>
</dbReference>
<feature type="transmembrane region" description="Helical" evidence="1">
    <location>
        <begin position="51"/>
        <end position="71"/>
    </location>
</feature>
<keyword evidence="1" id="KW-0472">Membrane</keyword>
<protein>
    <submittedName>
        <fullName evidence="2">DUF4405 domain-containing protein</fullName>
    </submittedName>
</protein>
<reference evidence="3" key="1">
    <citation type="submission" date="2019-01" db="EMBL/GenBank/DDBJ databases">
        <title>Gri0909 isolated from a small marine red alga.</title>
        <authorList>
            <person name="Kim J."/>
            <person name="Jeong S.E."/>
            <person name="Jeon C.O."/>
        </authorList>
    </citation>
    <scope>NUCLEOTIDE SEQUENCE [LARGE SCALE GENOMIC DNA]</scope>
    <source>
        <strain evidence="3">Gri0909</strain>
    </source>
</reference>
<keyword evidence="3" id="KW-1185">Reference proteome</keyword>
<accession>A0A437QR06</accession>
<name>A0A437QR06_9PROT</name>
<proteinExistence type="predicted"/>
<evidence type="ECO:0000313" key="2">
    <source>
        <dbReference type="EMBL" id="RVU36946.1"/>
    </source>
</evidence>
<dbReference type="EMBL" id="SADE01000002">
    <property type="protein sequence ID" value="RVU36946.1"/>
    <property type="molecule type" value="Genomic_DNA"/>
</dbReference>
<keyword evidence="1" id="KW-1133">Transmembrane helix</keyword>
<feature type="transmembrane region" description="Helical" evidence="1">
    <location>
        <begin position="22"/>
        <end position="39"/>
    </location>
</feature>
<dbReference type="AlphaFoldDB" id="A0A437QR06"/>
<dbReference type="OrthoDB" id="5339490at2"/>
<evidence type="ECO:0000313" key="3">
    <source>
        <dbReference type="Proteomes" id="UP000287447"/>
    </source>
</evidence>